<dbReference type="Proteomes" id="UP000193388">
    <property type="component" value="Unassembled WGS sequence"/>
</dbReference>
<organism evidence="1 2">
    <name type="scientific">Streptococcus mitis</name>
    <dbReference type="NCBI Taxonomy" id="28037"/>
    <lineage>
        <taxon>Bacteria</taxon>
        <taxon>Bacillati</taxon>
        <taxon>Bacillota</taxon>
        <taxon>Bacilli</taxon>
        <taxon>Lactobacillales</taxon>
        <taxon>Streptococcaceae</taxon>
        <taxon>Streptococcus</taxon>
        <taxon>Streptococcus mitis group</taxon>
    </lineage>
</organism>
<proteinExistence type="predicted"/>
<dbReference type="RefSeq" id="WP_158086458.1">
    <property type="nucleotide sequence ID" value="NZ_NCVM01000013.1"/>
</dbReference>
<dbReference type="AlphaFoldDB" id="A0A1X1L0N9"/>
<accession>A0A1X1L0N9</accession>
<evidence type="ECO:0000313" key="2">
    <source>
        <dbReference type="Proteomes" id="UP000193388"/>
    </source>
</evidence>
<evidence type="ECO:0000313" key="1">
    <source>
        <dbReference type="EMBL" id="ORP05129.1"/>
    </source>
</evidence>
<protein>
    <submittedName>
        <fullName evidence="1">Uncharacterized protein</fullName>
    </submittedName>
</protein>
<reference evidence="1 2" key="1">
    <citation type="journal article" date="2016" name="Eur. J. Clin. Microbiol. Infect. Dis.">
        <title>Whole genome sequencing as a tool for phylogenetic analysis of clinical strains of Mitis group streptococci.</title>
        <authorList>
            <person name="Rasmussen L.H."/>
            <person name="Dargis R."/>
            <person name="Hojholt K."/>
            <person name="Christensen J.J."/>
            <person name="Skovgaard O."/>
            <person name="Justesen U.S."/>
            <person name="Rosenvinge F.S."/>
            <person name="Moser C."/>
            <person name="Lukjancenko O."/>
            <person name="Rasmussen S."/>
            <person name="Nielsen X.C."/>
        </authorList>
    </citation>
    <scope>NUCLEOTIDE SEQUENCE [LARGE SCALE GENOMIC DNA]</scope>
    <source>
        <strain evidence="1 2">B_5756_13</strain>
    </source>
</reference>
<feature type="non-terminal residue" evidence="1">
    <location>
        <position position="67"/>
    </location>
</feature>
<comment type="caution">
    <text evidence="1">The sequence shown here is derived from an EMBL/GenBank/DDBJ whole genome shotgun (WGS) entry which is preliminary data.</text>
</comment>
<sequence>MEHKHVAESVHFNLKELFEICSSVIYESEEECDREVLKVAKALILHSYFSDGNHFDDEDKLYEMAAE</sequence>
<dbReference type="EMBL" id="NCVM01000013">
    <property type="protein sequence ID" value="ORP05129.1"/>
    <property type="molecule type" value="Genomic_DNA"/>
</dbReference>
<name>A0A1X1L0N9_STRMT</name>
<gene>
    <name evidence="1" type="ORF">B7693_00090</name>
</gene>